<proteinExistence type="predicted"/>
<dbReference type="Gene3D" id="3.60.10.10">
    <property type="entry name" value="Endonuclease/exonuclease/phosphatase"/>
    <property type="match status" value="1"/>
</dbReference>
<dbReference type="AlphaFoldDB" id="A0AAQ4FMC9"/>
<feature type="domain" description="Endonuclease/exonuclease/phosphatase" evidence="1">
    <location>
        <begin position="4"/>
        <end position="80"/>
    </location>
</feature>
<name>A0AAQ4FMC9_AMBAM</name>
<evidence type="ECO:0000313" key="3">
    <source>
        <dbReference type="Proteomes" id="UP001321473"/>
    </source>
</evidence>
<reference evidence="2 3" key="1">
    <citation type="journal article" date="2023" name="Arcadia Sci">
        <title>De novo assembly of a long-read Amblyomma americanum tick genome.</title>
        <authorList>
            <person name="Chou S."/>
            <person name="Poskanzer K.E."/>
            <person name="Rollins M."/>
            <person name="Thuy-Boun P.S."/>
        </authorList>
    </citation>
    <scope>NUCLEOTIDE SEQUENCE [LARGE SCALE GENOMIC DNA]</scope>
    <source>
        <strain evidence="2">F_SG_1</strain>
        <tissue evidence="2">Salivary glands</tissue>
    </source>
</reference>
<dbReference type="SUPFAM" id="SSF56219">
    <property type="entry name" value="DNase I-like"/>
    <property type="match status" value="1"/>
</dbReference>
<dbReference type="InterPro" id="IPR005135">
    <property type="entry name" value="Endo/exonuclease/phosphatase"/>
</dbReference>
<accession>A0AAQ4FMC9</accession>
<dbReference type="Proteomes" id="UP001321473">
    <property type="component" value="Unassembled WGS sequence"/>
</dbReference>
<sequence>MLTPVLSQIGPRALVRGDFNAHNREWGCRTTSCAGRILMEVMLWAGVGLLKPPPPPFVTLRSSSTLDLTFATPGVRQPQEDKTYAVVSWPEFRTRSKETPPGQGFLDHVASCARETTLVRVPVSSPVPDLSLLNLRANRRRQERIALNSSLPADWTAYRRIDAACRRHARCRHCQS</sequence>
<evidence type="ECO:0000259" key="1">
    <source>
        <dbReference type="Pfam" id="PF14529"/>
    </source>
</evidence>
<gene>
    <name evidence="2" type="ORF">V5799_021959</name>
</gene>
<dbReference type="Pfam" id="PF14529">
    <property type="entry name" value="Exo_endo_phos_2"/>
    <property type="match status" value="1"/>
</dbReference>
<evidence type="ECO:0000313" key="2">
    <source>
        <dbReference type="EMBL" id="KAK8788266.1"/>
    </source>
</evidence>
<comment type="caution">
    <text evidence="2">The sequence shown here is derived from an EMBL/GenBank/DDBJ whole genome shotgun (WGS) entry which is preliminary data.</text>
</comment>
<dbReference type="GO" id="GO:0003824">
    <property type="term" value="F:catalytic activity"/>
    <property type="evidence" value="ECO:0007669"/>
    <property type="project" value="InterPro"/>
</dbReference>
<organism evidence="2 3">
    <name type="scientific">Amblyomma americanum</name>
    <name type="common">Lone star tick</name>
    <dbReference type="NCBI Taxonomy" id="6943"/>
    <lineage>
        <taxon>Eukaryota</taxon>
        <taxon>Metazoa</taxon>
        <taxon>Ecdysozoa</taxon>
        <taxon>Arthropoda</taxon>
        <taxon>Chelicerata</taxon>
        <taxon>Arachnida</taxon>
        <taxon>Acari</taxon>
        <taxon>Parasitiformes</taxon>
        <taxon>Ixodida</taxon>
        <taxon>Ixodoidea</taxon>
        <taxon>Ixodidae</taxon>
        <taxon>Amblyomminae</taxon>
        <taxon>Amblyomma</taxon>
    </lineage>
</organism>
<protein>
    <recommendedName>
        <fullName evidence="1">Endonuclease/exonuclease/phosphatase domain-containing protein</fullName>
    </recommendedName>
</protein>
<dbReference type="EMBL" id="JARKHS020001009">
    <property type="protein sequence ID" value="KAK8788266.1"/>
    <property type="molecule type" value="Genomic_DNA"/>
</dbReference>
<dbReference type="InterPro" id="IPR036691">
    <property type="entry name" value="Endo/exonu/phosph_ase_sf"/>
</dbReference>
<keyword evidence="3" id="KW-1185">Reference proteome</keyword>